<name>A0ACC0UUV7_9HYPO</name>
<gene>
    <name evidence="1" type="ORF">N3K66_008319</name>
</gene>
<evidence type="ECO:0000313" key="2">
    <source>
        <dbReference type="Proteomes" id="UP001163324"/>
    </source>
</evidence>
<reference evidence="1" key="1">
    <citation type="submission" date="2022-10" db="EMBL/GenBank/DDBJ databases">
        <title>Complete Genome of Trichothecium roseum strain YXFP-22015, a Plant Pathogen Isolated from Citrus.</title>
        <authorList>
            <person name="Wang Y."/>
            <person name="Zhu L."/>
        </authorList>
    </citation>
    <scope>NUCLEOTIDE SEQUENCE</scope>
    <source>
        <strain evidence="1">YXFP-22015</strain>
    </source>
</reference>
<protein>
    <submittedName>
        <fullName evidence="1">Uncharacterized protein</fullName>
    </submittedName>
</protein>
<accession>A0ACC0UUV7</accession>
<dbReference type="EMBL" id="CM047947">
    <property type="protein sequence ID" value="KAI9897297.1"/>
    <property type="molecule type" value="Genomic_DNA"/>
</dbReference>
<proteinExistence type="predicted"/>
<sequence length="524" mass="59559">MSAEGLTIVLDRLRDYVASASWTELSALALGAIVLFNLLSPPPPRVPGAPVYGYRSKWEPSLLLRLRYVFGANEIIASGYQKLKDVPFVVRRWDTDVTVLPIKYLEETRLYAREKLTGRLPPARSLVPRWTWTGFLLDSDLHIAALKSKLNPSLNKFIEITKGELDYSWDIEVPQPDDWTETDIQKVIRNLVARTSAKVFVGYPACRNPEWLRISVEFTYDVFTAAFTLRMFPPWTHAFVAPFVPARWRLRRQLRIAKKVIGDLMRSHREAVANGIEPEDTLLDWMMENGSPKENLLPEMAGRQCILTLAAIHTTSSTVSNVLFDLCDNPEWIPVLREEVEQVTKECGYLGERDDIQAKQWLHKLEKMDSFVVESQRHNAPILLRPQRVAMESMTLKDGTHIPKGAQVGWAGHDHSNDGDVISSSNPSLFDPMRNYRRRHADGGANKNNFIAGQTDLSSLSFGYGSQACPGRYFAISQIKLILARLLIEFEFSFIPGAERPKNSYVEENVCIDPYAKLMVKRRA</sequence>
<evidence type="ECO:0000313" key="1">
    <source>
        <dbReference type="EMBL" id="KAI9897297.1"/>
    </source>
</evidence>
<comment type="caution">
    <text evidence="1">The sequence shown here is derived from an EMBL/GenBank/DDBJ whole genome shotgun (WGS) entry which is preliminary data.</text>
</comment>
<dbReference type="Proteomes" id="UP001163324">
    <property type="component" value="Chromosome 8"/>
</dbReference>
<keyword evidence="2" id="KW-1185">Reference proteome</keyword>
<organism evidence="1 2">
    <name type="scientific">Trichothecium roseum</name>
    <dbReference type="NCBI Taxonomy" id="47278"/>
    <lineage>
        <taxon>Eukaryota</taxon>
        <taxon>Fungi</taxon>
        <taxon>Dikarya</taxon>
        <taxon>Ascomycota</taxon>
        <taxon>Pezizomycotina</taxon>
        <taxon>Sordariomycetes</taxon>
        <taxon>Hypocreomycetidae</taxon>
        <taxon>Hypocreales</taxon>
        <taxon>Hypocreales incertae sedis</taxon>
        <taxon>Trichothecium</taxon>
    </lineage>
</organism>